<dbReference type="Proteomes" id="UP000018439">
    <property type="component" value="Chromosome"/>
</dbReference>
<gene>
    <name evidence="1" type="ORF">Bcop_1701</name>
</gene>
<sequence length="147" mass="17079">MCKNKKSQRVFITFFIVVLLLGMGYGMLQFPFKQLNINCHSLLSKTSNSFTLVDINDEEWDSVYIAGPYNNLEDIDNSLDWKYKRKVSFIASSDTECILFFLRKGELIHYAVIPRKQVDFSLLDDLFLSKKNALYVDNHTVHLKALN</sequence>
<dbReference type="EMBL" id="CM001167">
    <property type="protein sequence ID" value="EGJ71893.1"/>
    <property type="molecule type" value="Genomic_DNA"/>
</dbReference>
<proteinExistence type="predicted"/>
<keyword evidence="2" id="KW-1185">Reference proteome</keyword>
<accession>F3ZR20</accession>
<organism evidence="1 2">
    <name type="scientific">Bacteroides coprosuis DSM 18011</name>
    <dbReference type="NCBI Taxonomy" id="679937"/>
    <lineage>
        <taxon>Bacteria</taxon>
        <taxon>Pseudomonadati</taxon>
        <taxon>Bacteroidota</taxon>
        <taxon>Bacteroidia</taxon>
        <taxon>Bacteroidales</taxon>
        <taxon>Bacteroidaceae</taxon>
        <taxon>Bacteroides</taxon>
    </lineage>
</organism>
<protein>
    <submittedName>
        <fullName evidence="1">Uncharacterized protein</fullName>
    </submittedName>
</protein>
<dbReference type="HOGENOM" id="CLU_1764319_0_0_10"/>
<name>F3ZR20_9BACE</name>
<reference evidence="1 2" key="1">
    <citation type="journal article" date="2011" name="Stand. Genomic Sci.">
        <title>Non-contiguous finished genome sequence of Bacteroides coprosuis type strain (PC139).</title>
        <authorList>
            <person name="Land M."/>
            <person name="Held B."/>
            <person name="Gronow S."/>
            <person name="Abt B."/>
            <person name="Lucas S."/>
            <person name="Del Rio T.G."/>
            <person name="Nolan M."/>
            <person name="Tice H."/>
            <person name="Cheng J.F."/>
            <person name="Pitluck S."/>
            <person name="Liolios K."/>
            <person name="Pagani I."/>
            <person name="Ivanova N."/>
            <person name="Mavromatis K."/>
            <person name="Mikhailova N."/>
            <person name="Pati A."/>
            <person name="Tapia R."/>
            <person name="Han C."/>
            <person name="Goodwin L."/>
            <person name="Chen A."/>
            <person name="Palaniappan K."/>
            <person name="Hauser L."/>
            <person name="Brambilla E.M."/>
            <person name="Rohde M."/>
            <person name="Goker M."/>
            <person name="Detter J.C."/>
            <person name="Woyke T."/>
            <person name="Bristow J."/>
            <person name="Eisen J.A."/>
            <person name="Markowitz V."/>
            <person name="Hugenholtz P."/>
            <person name="Kyrpides N.C."/>
            <person name="Klenk H.P."/>
            <person name="Lapidus A."/>
        </authorList>
    </citation>
    <scope>NUCLEOTIDE SEQUENCE</scope>
    <source>
        <strain evidence="1 2">DSM 18011</strain>
    </source>
</reference>
<dbReference type="OrthoDB" id="1496257at2"/>
<evidence type="ECO:0000313" key="1">
    <source>
        <dbReference type="EMBL" id="EGJ71893.1"/>
    </source>
</evidence>
<dbReference type="AlphaFoldDB" id="F3ZR20"/>
<evidence type="ECO:0000313" key="2">
    <source>
        <dbReference type="Proteomes" id="UP000018439"/>
    </source>
</evidence>